<dbReference type="RefSeq" id="WP_141322359.1">
    <property type="nucleotide sequence ID" value="NZ_BJLP01000069.1"/>
</dbReference>
<evidence type="ECO:0008006" key="8">
    <source>
        <dbReference type="Google" id="ProtNLM"/>
    </source>
</evidence>
<organism evidence="6 7">
    <name type="scientific">Cellulomonas uda</name>
    <dbReference type="NCBI Taxonomy" id="1714"/>
    <lineage>
        <taxon>Bacteria</taxon>
        <taxon>Bacillati</taxon>
        <taxon>Actinomycetota</taxon>
        <taxon>Actinomycetes</taxon>
        <taxon>Micrococcales</taxon>
        <taxon>Cellulomonadaceae</taxon>
        <taxon>Cellulomonas</taxon>
    </lineage>
</organism>
<proteinExistence type="predicted"/>
<dbReference type="EMBL" id="BJLP01000069">
    <property type="protein sequence ID" value="GEA82572.1"/>
    <property type="molecule type" value="Genomic_DNA"/>
</dbReference>
<dbReference type="Pfam" id="PF25549">
    <property type="entry name" value="DUF7927"/>
    <property type="match status" value="1"/>
</dbReference>
<evidence type="ECO:0000256" key="2">
    <source>
        <dbReference type="SAM" id="SignalP"/>
    </source>
</evidence>
<dbReference type="Gene3D" id="2.60.40.10">
    <property type="entry name" value="Immunoglobulins"/>
    <property type="match status" value="1"/>
</dbReference>
<feature type="domain" description="Surface adhesin CshA non-repetitive" evidence="3">
    <location>
        <begin position="59"/>
        <end position="270"/>
    </location>
</feature>
<protein>
    <recommendedName>
        <fullName evidence="8">DUF11 domain-containing protein</fullName>
    </recommendedName>
</protein>
<dbReference type="InterPro" id="IPR040683">
    <property type="entry name" value="CshA_NR2"/>
</dbReference>
<evidence type="ECO:0000259" key="4">
    <source>
        <dbReference type="Pfam" id="PF20009"/>
    </source>
</evidence>
<dbReference type="InterPro" id="IPR013783">
    <property type="entry name" value="Ig-like_fold"/>
</dbReference>
<evidence type="ECO:0000313" key="6">
    <source>
        <dbReference type="EMBL" id="GEA82572.1"/>
    </source>
</evidence>
<name>A0A4Y3KF28_CELUD</name>
<evidence type="ECO:0000256" key="1">
    <source>
        <dbReference type="SAM" id="MobiDB-lite"/>
    </source>
</evidence>
<feature type="region of interest" description="Disordered" evidence="1">
    <location>
        <begin position="329"/>
        <end position="351"/>
    </location>
</feature>
<dbReference type="Proteomes" id="UP000315842">
    <property type="component" value="Unassembled WGS sequence"/>
</dbReference>
<feature type="chain" id="PRO_5038348063" description="DUF11 domain-containing protein" evidence="2">
    <location>
        <begin position="20"/>
        <end position="723"/>
    </location>
</feature>
<gene>
    <name evidence="6" type="ORF">CUD01_30160</name>
</gene>
<dbReference type="Pfam" id="PF18651">
    <property type="entry name" value="CshA_NR2"/>
    <property type="match status" value="1"/>
</dbReference>
<dbReference type="InterPro" id="IPR045474">
    <property type="entry name" value="GEVED"/>
</dbReference>
<dbReference type="InterPro" id="IPR057687">
    <property type="entry name" value="DUF7927"/>
</dbReference>
<keyword evidence="7" id="KW-1185">Reference proteome</keyword>
<comment type="caution">
    <text evidence="6">The sequence shown here is derived from an EMBL/GenBank/DDBJ whole genome shotgun (WGS) entry which is preliminary data.</text>
</comment>
<accession>A0A4Y3KF28</accession>
<dbReference type="Pfam" id="PF20009">
    <property type="entry name" value="GEVED"/>
    <property type="match status" value="1"/>
</dbReference>
<keyword evidence="2" id="KW-0732">Signal</keyword>
<feature type="signal peptide" evidence="2">
    <location>
        <begin position="1"/>
        <end position="19"/>
    </location>
</feature>
<evidence type="ECO:0000313" key="7">
    <source>
        <dbReference type="Proteomes" id="UP000315842"/>
    </source>
</evidence>
<feature type="domain" description="DUF7927" evidence="5">
    <location>
        <begin position="479"/>
        <end position="583"/>
    </location>
</feature>
<reference evidence="6 7" key="1">
    <citation type="submission" date="2019-06" db="EMBL/GenBank/DDBJ databases">
        <title>Whole genome shotgun sequence of Cellulomonas uda NBRC 3747.</title>
        <authorList>
            <person name="Hosoyama A."/>
            <person name="Uohara A."/>
            <person name="Ohji S."/>
            <person name="Ichikawa N."/>
        </authorList>
    </citation>
    <scope>NUCLEOTIDE SEQUENCE [LARGE SCALE GENOMIC DNA]</scope>
    <source>
        <strain evidence="6 7">NBRC 3747</strain>
    </source>
</reference>
<evidence type="ECO:0000259" key="3">
    <source>
        <dbReference type="Pfam" id="PF18651"/>
    </source>
</evidence>
<dbReference type="AlphaFoldDB" id="A0A4Y3KF28"/>
<dbReference type="GO" id="GO:0005975">
    <property type="term" value="P:carbohydrate metabolic process"/>
    <property type="evidence" value="ECO:0007669"/>
    <property type="project" value="UniProtKB-ARBA"/>
</dbReference>
<evidence type="ECO:0000259" key="5">
    <source>
        <dbReference type="Pfam" id="PF25549"/>
    </source>
</evidence>
<sequence length="723" mass="72894">MSSRLMRAAWTAVAVLVVAAGGVAVQPAAPARSAVGDASSSSGSGASVRATTGSGLYRDRILWVNWGAQGASLNATSTTVWTYLQVGDLTRLEVQCTLSGRSGDSLQAYRSGQWGADGLQVLYNTPANDLVNGIGTVNQGVAATFTLGCGTARLATYASSAFTGAPTSTAAVTLSGLVFADAESTNGGEFTRATPTPSTATWRILDVYPGTCSATYRVQRDMANRLTLGSSAECSAPGRSATAVAFADGATTLAVSLEGSGLAAAAFGVVLGVDYGDAPASYGLGGGVVQPTWSGGSPPVNSIFNTWTTLASNGSVSFTRAVLGPPSTRLGPNAVPELLPASSADASGDTPDEDALAAALADITYVRGVTTTYAVANIRCAADGATTYVRGWLDWNRNGQFDAGEASSADATCTSTTSTNVTLSFAVPSTVPEGQAAGGDRTFLRLMASTVQAQLAPTGFTARGEVEDWPVRLRVPRLQVTKTANATVMPAAGGVVTYTVVATNVGNGSYTAATPARVYDDLTAVTDDATRGTVTSSPTGVTVSGQLVSWSGALDPGASVTLTIPVTVLATPGDRVMTNVARVSHTVLAAGSVTCAAGSSDEAAQVCARHVLYRSEVRVTKEAFTSAAFTTPITSGASLAPGTTVYWRYTVQNTGSAPLTDVVLTDTATDTRTDAGGTTSATTSPVISCPGTPTVTPGTSVTISSLAAGASRVCTATAPVGVL</sequence>
<feature type="domain" description="GEVED" evidence="4">
    <location>
        <begin position="388"/>
        <end position="471"/>
    </location>
</feature>